<protein>
    <submittedName>
        <fullName evidence="1">Uncharacterized protein</fullName>
    </submittedName>
</protein>
<gene>
    <name evidence="1" type="ORF">PanWU01x14_033480</name>
</gene>
<evidence type="ECO:0000313" key="2">
    <source>
        <dbReference type="Proteomes" id="UP000237105"/>
    </source>
</evidence>
<reference evidence="2" key="1">
    <citation type="submission" date="2016-06" db="EMBL/GenBank/DDBJ databases">
        <title>Parallel loss of symbiosis genes in relatives of nitrogen-fixing non-legume Parasponia.</title>
        <authorList>
            <person name="Van Velzen R."/>
            <person name="Holmer R."/>
            <person name="Bu F."/>
            <person name="Rutten L."/>
            <person name="Van Zeijl A."/>
            <person name="Liu W."/>
            <person name="Santuari L."/>
            <person name="Cao Q."/>
            <person name="Sharma T."/>
            <person name="Shen D."/>
            <person name="Roswanjaya Y."/>
            <person name="Wardhani T."/>
            <person name="Kalhor M.S."/>
            <person name="Jansen J."/>
            <person name="Van den Hoogen J."/>
            <person name="Gungor B."/>
            <person name="Hartog M."/>
            <person name="Hontelez J."/>
            <person name="Verver J."/>
            <person name="Yang W.-C."/>
            <person name="Schijlen E."/>
            <person name="Repin R."/>
            <person name="Schilthuizen M."/>
            <person name="Schranz E."/>
            <person name="Heidstra R."/>
            <person name="Miyata K."/>
            <person name="Fedorova E."/>
            <person name="Kohlen W."/>
            <person name="Bisseling T."/>
            <person name="Smit S."/>
            <person name="Geurts R."/>
        </authorList>
    </citation>
    <scope>NUCLEOTIDE SEQUENCE [LARGE SCALE GENOMIC DNA]</scope>
    <source>
        <strain evidence="2">cv. WU1-14</strain>
    </source>
</reference>
<dbReference type="EMBL" id="JXTB01000017">
    <property type="protein sequence ID" value="PON76662.1"/>
    <property type="molecule type" value="Genomic_DNA"/>
</dbReference>
<dbReference type="Proteomes" id="UP000237105">
    <property type="component" value="Unassembled WGS sequence"/>
</dbReference>
<sequence>MKGLFVPRAEVLGKESTAWSWVCCGSDLVENRLAWKPLPLVRTVRTMEEFDLIAVRTIPSFDIFMFEASECDGRSASLSLGSEAAELVVVDELEIGEGVLHLVNEDKLERLFGVGEGVVGDEK</sequence>
<evidence type="ECO:0000313" key="1">
    <source>
        <dbReference type="EMBL" id="PON76662.1"/>
    </source>
</evidence>
<accession>A0A2P5DTQ5</accession>
<dbReference type="AlphaFoldDB" id="A0A2P5DTQ5"/>
<keyword evidence="2" id="KW-1185">Reference proteome</keyword>
<name>A0A2P5DTQ5_PARAD</name>
<proteinExistence type="predicted"/>
<organism evidence="1 2">
    <name type="scientific">Parasponia andersonii</name>
    <name type="common">Sponia andersonii</name>
    <dbReference type="NCBI Taxonomy" id="3476"/>
    <lineage>
        <taxon>Eukaryota</taxon>
        <taxon>Viridiplantae</taxon>
        <taxon>Streptophyta</taxon>
        <taxon>Embryophyta</taxon>
        <taxon>Tracheophyta</taxon>
        <taxon>Spermatophyta</taxon>
        <taxon>Magnoliopsida</taxon>
        <taxon>eudicotyledons</taxon>
        <taxon>Gunneridae</taxon>
        <taxon>Pentapetalae</taxon>
        <taxon>rosids</taxon>
        <taxon>fabids</taxon>
        <taxon>Rosales</taxon>
        <taxon>Cannabaceae</taxon>
        <taxon>Parasponia</taxon>
    </lineage>
</organism>
<comment type="caution">
    <text evidence="1">The sequence shown here is derived from an EMBL/GenBank/DDBJ whole genome shotgun (WGS) entry which is preliminary data.</text>
</comment>
<dbReference type="OrthoDB" id="10489770at2759"/>